<protein>
    <submittedName>
        <fullName evidence="1">278_t:CDS:1</fullName>
    </submittedName>
</protein>
<sequence>TLSGINFMPYILGVVVFSILAGQFFSRTDKVSYRFVTLVAASLAIIGAGLTTMWNENTGYGEFIGYMVIGGAGIGISIQSLILCVQGLVEQKDIASATTLTLFFRSIGAVFGIAISQTIYNNKLSQALSTLTLPPTFSTNSVYTIRLLSPEEQSLVIHAY</sequence>
<organism evidence="1 2">
    <name type="scientific">Dentiscutata heterogama</name>
    <dbReference type="NCBI Taxonomy" id="1316150"/>
    <lineage>
        <taxon>Eukaryota</taxon>
        <taxon>Fungi</taxon>
        <taxon>Fungi incertae sedis</taxon>
        <taxon>Mucoromycota</taxon>
        <taxon>Glomeromycotina</taxon>
        <taxon>Glomeromycetes</taxon>
        <taxon>Diversisporales</taxon>
        <taxon>Gigasporaceae</taxon>
        <taxon>Dentiscutata</taxon>
    </lineage>
</organism>
<comment type="caution">
    <text evidence="1">The sequence shown here is derived from an EMBL/GenBank/DDBJ whole genome shotgun (WGS) entry which is preliminary data.</text>
</comment>
<evidence type="ECO:0000313" key="2">
    <source>
        <dbReference type="Proteomes" id="UP000789702"/>
    </source>
</evidence>
<gene>
    <name evidence="1" type="ORF">DHETER_LOCUS12368</name>
</gene>
<keyword evidence="2" id="KW-1185">Reference proteome</keyword>
<feature type="non-terminal residue" evidence="1">
    <location>
        <position position="160"/>
    </location>
</feature>
<dbReference type="EMBL" id="CAJVPU010030137">
    <property type="protein sequence ID" value="CAG8712965.1"/>
    <property type="molecule type" value="Genomic_DNA"/>
</dbReference>
<feature type="non-terminal residue" evidence="1">
    <location>
        <position position="1"/>
    </location>
</feature>
<reference evidence="1" key="1">
    <citation type="submission" date="2021-06" db="EMBL/GenBank/DDBJ databases">
        <authorList>
            <person name="Kallberg Y."/>
            <person name="Tangrot J."/>
            <person name="Rosling A."/>
        </authorList>
    </citation>
    <scope>NUCLEOTIDE SEQUENCE</scope>
    <source>
        <strain evidence="1">IL203A</strain>
    </source>
</reference>
<accession>A0ACA9PJ23</accession>
<dbReference type="Proteomes" id="UP000789702">
    <property type="component" value="Unassembled WGS sequence"/>
</dbReference>
<proteinExistence type="predicted"/>
<name>A0ACA9PJ23_9GLOM</name>
<evidence type="ECO:0000313" key="1">
    <source>
        <dbReference type="EMBL" id="CAG8712965.1"/>
    </source>
</evidence>